<dbReference type="SUPFAM" id="SSF48008">
    <property type="entry name" value="GntR ligand-binding domain-like"/>
    <property type="match status" value="1"/>
</dbReference>
<keyword evidence="3" id="KW-0804">Transcription</keyword>
<dbReference type="GO" id="GO:0003700">
    <property type="term" value="F:DNA-binding transcription factor activity"/>
    <property type="evidence" value="ECO:0007669"/>
    <property type="project" value="InterPro"/>
</dbReference>
<evidence type="ECO:0000259" key="4">
    <source>
        <dbReference type="PROSITE" id="PS50949"/>
    </source>
</evidence>
<dbReference type="SUPFAM" id="SSF46785">
    <property type="entry name" value="Winged helix' DNA-binding domain"/>
    <property type="match status" value="1"/>
</dbReference>
<evidence type="ECO:0000313" key="6">
    <source>
        <dbReference type="Proteomes" id="UP000249185"/>
    </source>
</evidence>
<dbReference type="Pfam" id="PF00392">
    <property type="entry name" value="GntR"/>
    <property type="match status" value="1"/>
</dbReference>
<proteinExistence type="predicted"/>
<evidence type="ECO:0000256" key="1">
    <source>
        <dbReference type="ARBA" id="ARBA00023015"/>
    </source>
</evidence>
<dbReference type="InterPro" id="IPR008920">
    <property type="entry name" value="TF_FadR/GntR_C"/>
</dbReference>
<dbReference type="SMART" id="SM00345">
    <property type="entry name" value="HTH_GNTR"/>
    <property type="match status" value="1"/>
</dbReference>
<dbReference type="EMBL" id="QFPW01000003">
    <property type="protein sequence ID" value="PZQ50722.1"/>
    <property type="molecule type" value="Genomic_DNA"/>
</dbReference>
<dbReference type="InterPro" id="IPR000485">
    <property type="entry name" value="AsnC-type_HTH_dom"/>
</dbReference>
<dbReference type="Gene3D" id="1.20.120.530">
    <property type="entry name" value="GntR ligand-binding domain-like"/>
    <property type="match status" value="1"/>
</dbReference>
<dbReference type="PRINTS" id="PR00035">
    <property type="entry name" value="HTHGNTR"/>
</dbReference>
<dbReference type="Gene3D" id="1.10.10.10">
    <property type="entry name" value="Winged helix-like DNA-binding domain superfamily/Winged helix DNA-binding domain"/>
    <property type="match status" value="1"/>
</dbReference>
<sequence>MIGSDAGLAGAQTSRALMELRDLIASGSIAAEERLTETQLAEMLGMSRTPIRAAVQHLREEGLLEPRPGGGYVARAFGPREIGEAVELRGMIEGLAARLLAERGIDRAVLARLDETVAGIDAAIGAPRFGTDQILAYVRLNAEFHAALAEATESTLIVQEARRANARPFAGASALVRVRENIEATRDHLIVAQDQHKAVLEAIEAREGARAEAIMREHARLSRRNLARALRDRESLAAVPGANLIRRSG</sequence>
<dbReference type="Proteomes" id="UP000249185">
    <property type="component" value="Unassembled WGS sequence"/>
</dbReference>
<keyword evidence="1" id="KW-0805">Transcription regulation</keyword>
<dbReference type="InterPro" id="IPR036388">
    <property type="entry name" value="WH-like_DNA-bd_sf"/>
</dbReference>
<comment type="caution">
    <text evidence="5">The sequence shown here is derived from an EMBL/GenBank/DDBJ whole genome shotgun (WGS) entry which is preliminary data.</text>
</comment>
<dbReference type="PANTHER" id="PTHR43537:SF49">
    <property type="entry name" value="TRANSCRIPTIONAL REGULATORY PROTEIN"/>
    <property type="match status" value="1"/>
</dbReference>
<name>A0A2W5NB99_RHOSU</name>
<dbReference type="GO" id="GO:0043565">
    <property type="term" value="F:sequence-specific DNA binding"/>
    <property type="evidence" value="ECO:0007669"/>
    <property type="project" value="InterPro"/>
</dbReference>
<dbReference type="CDD" id="cd07377">
    <property type="entry name" value="WHTH_GntR"/>
    <property type="match status" value="1"/>
</dbReference>
<dbReference type="SMART" id="SM00895">
    <property type="entry name" value="FCD"/>
    <property type="match status" value="1"/>
</dbReference>
<dbReference type="PANTHER" id="PTHR43537">
    <property type="entry name" value="TRANSCRIPTIONAL REGULATOR, GNTR FAMILY"/>
    <property type="match status" value="1"/>
</dbReference>
<evidence type="ECO:0000313" key="5">
    <source>
        <dbReference type="EMBL" id="PZQ50722.1"/>
    </source>
</evidence>
<dbReference type="PRINTS" id="PR00033">
    <property type="entry name" value="HTHASNC"/>
</dbReference>
<dbReference type="InterPro" id="IPR000524">
    <property type="entry name" value="Tscrpt_reg_HTH_GntR"/>
</dbReference>
<feature type="domain" description="HTH gntR-type" evidence="4">
    <location>
        <begin position="10"/>
        <end position="77"/>
    </location>
</feature>
<gene>
    <name evidence="5" type="ORF">DI556_06290</name>
</gene>
<accession>A0A2W5NB99</accession>
<protein>
    <submittedName>
        <fullName evidence="5">GntR family transcriptional regulator</fullName>
    </submittedName>
</protein>
<dbReference type="PROSITE" id="PS50949">
    <property type="entry name" value="HTH_GNTR"/>
    <property type="match status" value="1"/>
</dbReference>
<organism evidence="5 6">
    <name type="scientific">Rhodovulum sulfidophilum</name>
    <name type="common">Rhodobacter sulfidophilus</name>
    <dbReference type="NCBI Taxonomy" id="35806"/>
    <lineage>
        <taxon>Bacteria</taxon>
        <taxon>Pseudomonadati</taxon>
        <taxon>Pseudomonadota</taxon>
        <taxon>Alphaproteobacteria</taxon>
        <taxon>Rhodobacterales</taxon>
        <taxon>Paracoccaceae</taxon>
        <taxon>Rhodovulum</taxon>
    </lineage>
</organism>
<dbReference type="InterPro" id="IPR036390">
    <property type="entry name" value="WH_DNA-bd_sf"/>
</dbReference>
<evidence type="ECO:0000256" key="3">
    <source>
        <dbReference type="ARBA" id="ARBA00023163"/>
    </source>
</evidence>
<keyword evidence="2" id="KW-0238">DNA-binding</keyword>
<dbReference type="AlphaFoldDB" id="A0A2W5NB99"/>
<dbReference type="InterPro" id="IPR011711">
    <property type="entry name" value="GntR_C"/>
</dbReference>
<reference evidence="5 6" key="1">
    <citation type="submission" date="2017-08" db="EMBL/GenBank/DDBJ databases">
        <title>Infants hospitalized years apart are colonized by the same room-sourced microbial strains.</title>
        <authorList>
            <person name="Brooks B."/>
            <person name="Olm M.R."/>
            <person name="Firek B.A."/>
            <person name="Baker R."/>
            <person name="Thomas B.C."/>
            <person name="Morowitz M.J."/>
            <person name="Banfield J.F."/>
        </authorList>
    </citation>
    <scope>NUCLEOTIDE SEQUENCE [LARGE SCALE GENOMIC DNA]</scope>
    <source>
        <strain evidence="5">S2_005_002_R2_34</strain>
    </source>
</reference>
<dbReference type="Pfam" id="PF07729">
    <property type="entry name" value="FCD"/>
    <property type="match status" value="1"/>
</dbReference>
<evidence type="ECO:0000256" key="2">
    <source>
        <dbReference type="ARBA" id="ARBA00023125"/>
    </source>
</evidence>